<comment type="caution">
    <text evidence="1">The sequence shown here is derived from an EMBL/GenBank/DDBJ whole genome shotgun (WGS) entry which is preliminary data.</text>
</comment>
<organism evidence="1 2">
    <name type="scientific">Mixta tenebrionis</name>
    <dbReference type="NCBI Taxonomy" id="2562439"/>
    <lineage>
        <taxon>Bacteria</taxon>
        <taxon>Pseudomonadati</taxon>
        <taxon>Pseudomonadota</taxon>
        <taxon>Gammaproteobacteria</taxon>
        <taxon>Enterobacterales</taxon>
        <taxon>Erwiniaceae</taxon>
        <taxon>Mixta</taxon>
    </lineage>
</organism>
<dbReference type="AlphaFoldDB" id="A0A506V9D6"/>
<dbReference type="InterPro" id="IPR022576">
    <property type="entry name" value="YfgG"/>
</dbReference>
<sequence>MNSVTSLRRRPKTGRMTRIILLISFFLLLGRLFYALPGAFQHYQDNKENAVVPVVTQPAGQ</sequence>
<name>A0A506V9D6_9GAMM</name>
<dbReference type="EMBL" id="VHQI01000005">
    <property type="protein sequence ID" value="TPW42305.1"/>
    <property type="molecule type" value="Genomic_DNA"/>
</dbReference>
<reference evidence="1 2" key="1">
    <citation type="submission" date="2019-06" db="EMBL/GenBank/DDBJ databases">
        <authorList>
            <person name="Yang Y."/>
        </authorList>
    </citation>
    <scope>NUCLEOTIDE SEQUENCE [LARGE SCALE GENOMIC DNA]</scope>
    <source>
        <strain evidence="1 2">BIT-26</strain>
    </source>
</reference>
<accession>A0A506V9D6</accession>
<keyword evidence="2" id="KW-1185">Reference proteome</keyword>
<proteinExistence type="predicted"/>
<evidence type="ECO:0000313" key="1">
    <source>
        <dbReference type="EMBL" id="TPW42305.1"/>
    </source>
</evidence>
<protein>
    <submittedName>
        <fullName evidence="1">DUF2633 family protein</fullName>
    </submittedName>
</protein>
<dbReference type="Pfam" id="PF11119">
    <property type="entry name" value="DUF2633"/>
    <property type="match status" value="1"/>
</dbReference>
<evidence type="ECO:0000313" key="2">
    <source>
        <dbReference type="Proteomes" id="UP000319523"/>
    </source>
</evidence>
<dbReference type="Proteomes" id="UP000319523">
    <property type="component" value="Unassembled WGS sequence"/>
</dbReference>
<gene>
    <name evidence="1" type="ORF">FKM52_09730</name>
</gene>